<keyword evidence="7" id="KW-0812">Transmembrane</keyword>
<feature type="domain" description="Ig-like" evidence="8">
    <location>
        <begin position="1368"/>
        <end position="1460"/>
    </location>
</feature>
<comment type="caution">
    <text evidence="10">The sequence shown here is derived from an EMBL/GenBank/DDBJ whole genome shotgun (WGS) entry which is preliminary data.</text>
</comment>
<evidence type="ECO:0000313" key="10">
    <source>
        <dbReference type="EMBL" id="GFN86122.1"/>
    </source>
</evidence>
<dbReference type="PROSITE" id="PS50835">
    <property type="entry name" value="IG_LIKE"/>
    <property type="match status" value="17"/>
</dbReference>
<feature type="transmembrane region" description="Helical" evidence="7">
    <location>
        <begin position="1582"/>
        <end position="1604"/>
    </location>
</feature>
<feature type="domain" description="Fibronectin type-III" evidence="9">
    <location>
        <begin position="1471"/>
        <end position="1566"/>
    </location>
</feature>
<evidence type="ECO:0000259" key="9">
    <source>
        <dbReference type="PROSITE" id="PS50853"/>
    </source>
</evidence>
<dbReference type="PANTHER" id="PTHR11640">
    <property type="entry name" value="NEPHRIN"/>
    <property type="match status" value="1"/>
</dbReference>
<dbReference type="GO" id="GO:0005886">
    <property type="term" value="C:plasma membrane"/>
    <property type="evidence" value="ECO:0007669"/>
    <property type="project" value="TreeGrafter"/>
</dbReference>
<dbReference type="GO" id="GO:0098609">
    <property type="term" value="P:cell-cell adhesion"/>
    <property type="evidence" value="ECO:0007669"/>
    <property type="project" value="TreeGrafter"/>
</dbReference>
<keyword evidence="4" id="KW-1015">Disulfide bond</keyword>
<evidence type="ECO:0000256" key="4">
    <source>
        <dbReference type="ARBA" id="ARBA00023157"/>
    </source>
</evidence>
<dbReference type="InterPro" id="IPR007110">
    <property type="entry name" value="Ig-like_dom"/>
</dbReference>
<feature type="domain" description="Ig-like" evidence="8">
    <location>
        <begin position="1271"/>
        <end position="1359"/>
    </location>
</feature>
<keyword evidence="5" id="KW-0325">Glycoprotein</keyword>
<feature type="domain" description="Ig-like" evidence="8">
    <location>
        <begin position="393"/>
        <end position="474"/>
    </location>
</feature>
<feature type="domain" description="Ig-like" evidence="8">
    <location>
        <begin position="136"/>
        <end position="214"/>
    </location>
</feature>
<dbReference type="Proteomes" id="UP000735302">
    <property type="component" value="Unassembled WGS sequence"/>
</dbReference>
<dbReference type="Pfam" id="PF00041">
    <property type="entry name" value="fn3"/>
    <property type="match status" value="1"/>
</dbReference>
<evidence type="ECO:0000256" key="6">
    <source>
        <dbReference type="ARBA" id="ARBA00023319"/>
    </source>
</evidence>
<dbReference type="InterPro" id="IPR036116">
    <property type="entry name" value="FN3_sf"/>
</dbReference>
<dbReference type="PANTHER" id="PTHR11640:SF31">
    <property type="entry name" value="IRREGULAR CHIASM C-ROUGHEST PROTEIN-RELATED"/>
    <property type="match status" value="1"/>
</dbReference>
<feature type="domain" description="Ig-like" evidence="8">
    <location>
        <begin position="489"/>
        <end position="563"/>
    </location>
</feature>
<gene>
    <name evidence="10" type="ORF">PoB_001262800</name>
</gene>
<dbReference type="EMBL" id="BLXT01001496">
    <property type="protein sequence ID" value="GFN86122.1"/>
    <property type="molecule type" value="Genomic_DNA"/>
</dbReference>
<dbReference type="Pfam" id="PF07679">
    <property type="entry name" value="I-set"/>
    <property type="match status" value="2"/>
</dbReference>
<dbReference type="SUPFAM" id="SSF48726">
    <property type="entry name" value="Immunoglobulin"/>
    <property type="match status" value="17"/>
</dbReference>
<feature type="domain" description="Ig-like" evidence="8">
    <location>
        <begin position="657"/>
        <end position="732"/>
    </location>
</feature>
<feature type="domain" description="Ig-like" evidence="8">
    <location>
        <begin position="306"/>
        <end position="386"/>
    </location>
</feature>
<protein>
    <submittedName>
        <fullName evidence="10">Hemicentin-2</fullName>
    </submittedName>
</protein>
<feature type="domain" description="Ig-like" evidence="8">
    <location>
        <begin position="52"/>
        <end position="125"/>
    </location>
</feature>
<evidence type="ECO:0000256" key="5">
    <source>
        <dbReference type="ARBA" id="ARBA00023180"/>
    </source>
</evidence>
<keyword evidence="2" id="KW-0677">Repeat</keyword>
<dbReference type="InterPro" id="IPR013783">
    <property type="entry name" value="Ig-like_fold"/>
</dbReference>
<evidence type="ECO:0000313" key="11">
    <source>
        <dbReference type="Proteomes" id="UP000735302"/>
    </source>
</evidence>
<dbReference type="Gene3D" id="2.60.40.10">
    <property type="entry name" value="Immunoglobulins"/>
    <property type="match status" value="18"/>
</dbReference>
<dbReference type="InterPro" id="IPR003598">
    <property type="entry name" value="Ig_sub2"/>
</dbReference>
<dbReference type="GO" id="GO:0005911">
    <property type="term" value="C:cell-cell junction"/>
    <property type="evidence" value="ECO:0007669"/>
    <property type="project" value="TreeGrafter"/>
</dbReference>
<feature type="domain" description="Ig-like" evidence="8">
    <location>
        <begin position="219"/>
        <end position="301"/>
    </location>
</feature>
<dbReference type="Pfam" id="PF13895">
    <property type="entry name" value="Ig_2"/>
    <property type="match status" value="4"/>
</dbReference>
<dbReference type="InterPro" id="IPR013098">
    <property type="entry name" value="Ig_I-set"/>
</dbReference>
<dbReference type="CDD" id="cd00096">
    <property type="entry name" value="Ig"/>
    <property type="match status" value="1"/>
</dbReference>
<keyword evidence="3 7" id="KW-0472">Membrane</keyword>
<dbReference type="SMART" id="SM00408">
    <property type="entry name" value="IGc2"/>
    <property type="match status" value="16"/>
</dbReference>
<organism evidence="10 11">
    <name type="scientific">Plakobranchus ocellatus</name>
    <dbReference type="NCBI Taxonomy" id="259542"/>
    <lineage>
        <taxon>Eukaryota</taxon>
        <taxon>Metazoa</taxon>
        <taxon>Spiralia</taxon>
        <taxon>Lophotrochozoa</taxon>
        <taxon>Mollusca</taxon>
        <taxon>Gastropoda</taxon>
        <taxon>Heterobranchia</taxon>
        <taxon>Euthyneura</taxon>
        <taxon>Panpulmonata</taxon>
        <taxon>Sacoglossa</taxon>
        <taxon>Placobranchoidea</taxon>
        <taxon>Plakobranchidae</taxon>
        <taxon>Plakobranchus</taxon>
    </lineage>
</organism>
<dbReference type="Pfam" id="PF13927">
    <property type="entry name" value="Ig_3"/>
    <property type="match status" value="6"/>
</dbReference>
<keyword evidence="7" id="KW-1133">Transmembrane helix</keyword>
<keyword evidence="6" id="KW-0393">Immunoglobulin domain</keyword>
<reference evidence="10 11" key="1">
    <citation type="journal article" date="2021" name="Elife">
        <title>Chloroplast acquisition without the gene transfer in kleptoplastic sea slugs, Plakobranchus ocellatus.</title>
        <authorList>
            <person name="Maeda T."/>
            <person name="Takahashi S."/>
            <person name="Yoshida T."/>
            <person name="Shimamura S."/>
            <person name="Takaki Y."/>
            <person name="Nagai Y."/>
            <person name="Toyoda A."/>
            <person name="Suzuki Y."/>
            <person name="Arimoto A."/>
            <person name="Ishii H."/>
            <person name="Satoh N."/>
            <person name="Nishiyama T."/>
            <person name="Hasebe M."/>
            <person name="Maruyama T."/>
            <person name="Minagawa J."/>
            <person name="Obokata J."/>
            <person name="Shigenobu S."/>
        </authorList>
    </citation>
    <scope>NUCLEOTIDE SEQUENCE [LARGE SCALE GENOMIC DNA]</scope>
</reference>
<dbReference type="InterPro" id="IPR051275">
    <property type="entry name" value="Cell_adhesion_signaling"/>
</dbReference>
<evidence type="ECO:0000256" key="1">
    <source>
        <dbReference type="ARBA" id="ARBA00004479"/>
    </source>
</evidence>
<evidence type="ECO:0000256" key="7">
    <source>
        <dbReference type="SAM" id="Phobius"/>
    </source>
</evidence>
<feature type="domain" description="Ig-like" evidence="8">
    <location>
        <begin position="1"/>
        <end position="39"/>
    </location>
</feature>
<dbReference type="PROSITE" id="PS50853">
    <property type="entry name" value="FN3"/>
    <property type="match status" value="1"/>
</dbReference>
<sequence length="1687" mass="181668">IQSQGGALTLSDVSRSNAGQYTCEAKNSVDRITGQVDVEIEYGAGNSISLIPDSQDIKVRAGDRLEVTCVADCYPECQFRWFKGTNEFSSGPELIIPDITVGQGGPYTCIAQNSANNPAFSSTVVDVVYGPRDGEPEIFPAEPVQSVSRGGSYQVRCSADCNPECDITWFFGSMEIQSSNGILNLQSVTSQDAGAYSCRASNSVDSASQSFNLQVQAGPGATIKFNPPGSTQEVMEGRPLSISCSAECSPPCSFFWQIGSRNVSDGGDLTFDSVQREDAGTYVCYASNDLDSLSSKQLEIRVMYGPDGSTRLIPDGTKNLDVGDTLNIVCVADCSPPCEYTWYLGQQQIPSSNGEVKVDSVSLSDGGTYSCQANNGVGTRETKSVSVFVQSGPGGSISFNPPNDTVTLTEGNTLQVTCSAECTPACFYEWTLGQRQIPSANGVLSIPAISAQQRGDYTCMAANGEGNQASKVLSVDVLYGPGDSVELVPAGAVQTLNEGASLQISCRSMCNPPCEHQWYFVTTPLNTSNGVLSLVSLSAEDAGNYKCVAFNGIGRTSERDVLVKVQTGPGNTVTIIPRQAVYEVNEGAELRLQCEAICSPACTYTWFFGGTRIRATDGVFLLDAATRDDAGPYVCYAANEVAVQGSRQIQVDVLYGPKDKVMLDPAGPQQIEVGDMVTFRCSASCKPACQYRWFKGNSEVYSEGGRLVVGPATEASRGDYSCQAYNRVDSLTSDIIPIQVLKPPGNSIRFNTADDNPSVTEGRDVEVICQADCIPACEISWWKGDQEIPGTYLDGVLRLQNVRREEIHFYTCYAANGVGPPASKLLVIEVLYGPETVILFPPEVVAPLGGSVSVSCQADCNPPCLIDWSKESSPVPSKAGILTLRNVQASDAGNYTCTASNLVGTGTEKVPITVISGGGATVQFEPPETSIVVSEGQPYSVSCEARCAPECQVNWTREGRPVIKSNGNILQFGAVERSDKGVYSCRANNSAGTDIAQLFSLDVTYGPGNSVRLIPPVYSRSLSVGESLVSRCEADCSPRCDVAWVKDGDFVPGMLGGDLLISGLTPDNAGLYRCVADNRIGRPGVAELSVTVTFGPVDGSVSLVPPDRIRSVVEGQPFMVTCKAECLPACMFTWYVGNFKYEENNGTLLIDSVSRADAGTYTCHADNGVGRTRMLDLQLVVEYPPTVLSLDPPTPQYRVSAGLNLPEVTCRSDCSPPCDVSWLKDGTPYLRGSELPLGEASREDVGLYTCLASNVHGTEETEIVVNVDYEPAITLFTVRDRKFSAVVKEGLPVKLMCQVEADPLASISFYNGSQMIYNKESSPEISYAWPRASCFDAGTYVCFADNGVGNSVESTVDLEVLCSPRLDPRFFKQPYVASQIGGTAVITVPVIADPPPSFLWYKKKGSGLEYIDPVDGEEESERFFYVNGSSSTLVIRNVQQGDFGDYVVSVANTQGSDNITFGLVTEGPPYKPGRLSASPVAPGVVELKWLPGFNGGDAQQFVIEFQKDGSDEWRRIDKTVMDRERMGLANVTDLYPLTRYTFRLRGLNSYGYSNYSDPVEVVTQDDPDASRLVDGDVSTTPVLLGVGCALGFLVGAGITAMVVVSRCKPKSGRHNGENTIDDYKSDTTYDTLYLKDALWAQRHIKLSNDSFKSGMSPYTSYDFMQQDDTQVRYNNHYTRSLKPGEVM</sequence>
<dbReference type="SUPFAM" id="SSF49265">
    <property type="entry name" value="Fibronectin type III"/>
    <property type="match status" value="1"/>
</dbReference>
<keyword evidence="11" id="KW-1185">Reference proteome</keyword>
<dbReference type="GO" id="GO:0050839">
    <property type="term" value="F:cell adhesion molecule binding"/>
    <property type="evidence" value="ECO:0007669"/>
    <property type="project" value="TreeGrafter"/>
</dbReference>
<feature type="domain" description="Ig-like" evidence="8">
    <location>
        <begin position="926"/>
        <end position="996"/>
    </location>
</feature>
<evidence type="ECO:0000256" key="2">
    <source>
        <dbReference type="ARBA" id="ARBA00022737"/>
    </source>
</evidence>
<accession>A0AAV3YV67</accession>
<name>A0AAV3YV67_9GAST</name>
<feature type="domain" description="Ig-like" evidence="8">
    <location>
        <begin position="1015"/>
        <end position="1093"/>
    </location>
</feature>
<dbReference type="InterPro" id="IPR003961">
    <property type="entry name" value="FN3_dom"/>
</dbReference>
<dbReference type="InterPro" id="IPR003599">
    <property type="entry name" value="Ig_sub"/>
</dbReference>
<proteinExistence type="predicted"/>
<evidence type="ECO:0000256" key="3">
    <source>
        <dbReference type="ARBA" id="ARBA00023136"/>
    </source>
</evidence>
<dbReference type="InterPro" id="IPR036179">
    <property type="entry name" value="Ig-like_dom_sf"/>
</dbReference>
<feature type="domain" description="Ig-like" evidence="8">
    <location>
        <begin position="1105"/>
        <end position="1176"/>
    </location>
</feature>
<feature type="domain" description="Ig-like" evidence="8">
    <location>
        <begin position="834"/>
        <end position="913"/>
    </location>
</feature>
<dbReference type="SMART" id="SM00409">
    <property type="entry name" value="IG"/>
    <property type="match status" value="16"/>
</dbReference>
<evidence type="ECO:0000259" key="8">
    <source>
        <dbReference type="PROSITE" id="PS50835"/>
    </source>
</evidence>
<comment type="subcellular location">
    <subcellularLocation>
        <location evidence="1">Membrane</location>
        <topology evidence="1">Single-pass type I membrane protein</topology>
    </subcellularLocation>
</comment>
<feature type="domain" description="Ig-like" evidence="8">
    <location>
        <begin position="577"/>
        <end position="650"/>
    </location>
</feature>
<feature type="non-terminal residue" evidence="10">
    <location>
        <position position="1"/>
    </location>
</feature>
<dbReference type="SMART" id="SM00060">
    <property type="entry name" value="FN3"/>
    <property type="match status" value="1"/>
</dbReference>
<dbReference type="CDD" id="cd00063">
    <property type="entry name" value="FN3"/>
    <property type="match status" value="1"/>
</dbReference>
<feature type="domain" description="Ig-like" evidence="8">
    <location>
        <begin position="1185"/>
        <end position="1266"/>
    </location>
</feature>
<feature type="domain" description="Ig-like" evidence="8">
    <location>
        <begin position="743"/>
        <end position="828"/>
    </location>
</feature>